<dbReference type="EMBL" id="KN822049">
    <property type="protein sequence ID" value="KIM61711.1"/>
    <property type="molecule type" value="Genomic_DNA"/>
</dbReference>
<dbReference type="Proteomes" id="UP000053989">
    <property type="component" value="Unassembled WGS sequence"/>
</dbReference>
<protein>
    <recommendedName>
        <fullName evidence="4">Condensation domain-containing protein</fullName>
    </recommendedName>
</protein>
<evidence type="ECO:0000256" key="1">
    <source>
        <dbReference type="ARBA" id="ARBA00022679"/>
    </source>
</evidence>
<keyword evidence="3" id="KW-1185">Reference proteome</keyword>
<dbReference type="Gene3D" id="3.30.559.10">
    <property type="entry name" value="Chloramphenicol acetyltransferase-like domain"/>
    <property type="match status" value="2"/>
</dbReference>
<evidence type="ECO:0000313" key="3">
    <source>
        <dbReference type="Proteomes" id="UP000053989"/>
    </source>
</evidence>
<dbReference type="OrthoDB" id="1862401at2759"/>
<dbReference type="AlphaFoldDB" id="A0A0C3E0U0"/>
<keyword evidence="1" id="KW-0808">Transferase</keyword>
<dbReference type="InParanoid" id="A0A0C3E0U0"/>
<reference evidence="3" key="2">
    <citation type="submission" date="2015-01" db="EMBL/GenBank/DDBJ databases">
        <title>Evolutionary Origins and Diversification of the Mycorrhizal Mutualists.</title>
        <authorList>
            <consortium name="DOE Joint Genome Institute"/>
            <consortium name="Mycorrhizal Genomics Consortium"/>
            <person name="Kohler A."/>
            <person name="Kuo A."/>
            <person name="Nagy L.G."/>
            <person name="Floudas D."/>
            <person name="Copeland A."/>
            <person name="Barry K.W."/>
            <person name="Cichocki N."/>
            <person name="Veneault-Fourrey C."/>
            <person name="LaButti K."/>
            <person name="Lindquist E.A."/>
            <person name="Lipzen A."/>
            <person name="Lundell T."/>
            <person name="Morin E."/>
            <person name="Murat C."/>
            <person name="Riley R."/>
            <person name="Ohm R."/>
            <person name="Sun H."/>
            <person name="Tunlid A."/>
            <person name="Henrissat B."/>
            <person name="Grigoriev I.V."/>
            <person name="Hibbett D.S."/>
            <person name="Martin F."/>
        </authorList>
    </citation>
    <scope>NUCLEOTIDE SEQUENCE [LARGE SCALE GENOMIC DNA]</scope>
    <source>
        <strain evidence="3">Foug A</strain>
    </source>
</reference>
<gene>
    <name evidence="2" type="ORF">SCLCIDRAFT_1215807</name>
</gene>
<sequence>MHLVFPKLPTLLHHQATVDLAYDLWFHDANGVYVLPGTIDVEKFNNALSNTLQLYPHAAGQLRCQDGRWFIELTNTPVPVDVSYVEEKSSSSILQEDWVWKKDLALFSFPRRTRAGLINGTEPLLRCKLTFFLEETCIGISWHHILGDATTRFRFIHTLSQFYQNKVPEFPTPTFRKHALPPPTEAIATEYYPKAEAHLKGVEPLNWRFTGEELRRLHASLSSSGQQALTIQDCLSAYIVTVLNRCRERPIRIVTNQANYRRVKAPFVEENLAGNAVQTIVTDQLPLDMVGIATAIRTSIIRSRDPQDLENWLSTATHLMLTNANAGKSFFFQPYDDVIDVNGTSSLDRGGAHFGFPDSARYHMEGCMKFHLLTVKSNPMKGADGVWHARQGSIDISMGVPTELKSRILDILARGFE</sequence>
<accession>A0A0C3E0U0</accession>
<proteinExistence type="predicted"/>
<evidence type="ECO:0008006" key="4">
    <source>
        <dbReference type="Google" id="ProtNLM"/>
    </source>
</evidence>
<dbReference type="SUPFAM" id="SSF52777">
    <property type="entry name" value="CoA-dependent acyltransferases"/>
    <property type="match status" value="1"/>
</dbReference>
<evidence type="ECO:0000313" key="2">
    <source>
        <dbReference type="EMBL" id="KIM61711.1"/>
    </source>
</evidence>
<reference evidence="2 3" key="1">
    <citation type="submission" date="2014-04" db="EMBL/GenBank/DDBJ databases">
        <authorList>
            <consortium name="DOE Joint Genome Institute"/>
            <person name="Kuo A."/>
            <person name="Kohler A."/>
            <person name="Nagy L.G."/>
            <person name="Floudas D."/>
            <person name="Copeland A."/>
            <person name="Barry K.W."/>
            <person name="Cichocki N."/>
            <person name="Veneault-Fourrey C."/>
            <person name="LaButti K."/>
            <person name="Lindquist E.A."/>
            <person name="Lipzen A."/>
            <person name="Lundell T."/>
            <person name="Morin E."/>
            <person name="Murat C."/>
            <person name="Sun H."/>
            <person name="Tunlid A."/>
            <person name="Henrissat B."/>
            <person name="Grigoriev I.V."/>
            <person name="Hibbett D.S."/>
            <person name="Martin F."/>
            <person name="Nordberg H.P."/>
            <person name="Cantor M.N."/>
            <person name="Hua S.X."/>
        </authorList>
    </citation>
    <scope>NUCLEOTIDE SEQUENCE [LARGE SCALE GENOMIC DNA]</scope>
    <source>
        <strain evidence="2 3">Foug A</strain>
    </source>
</reference>
<dbReference type="Pfam" id="PF02458">
    <property type="entry name" value="Transferase"/>
    <property type="match status" value="1"/>
</dbReference>
<dbReference type="PANTHER" id="PTHR31896">
    <property type="entry name" value="FAMILY REGULATORY PROTEIN, PUTATIVE (AFU_ORTHOLOGUE AFUA_3G14730)-RELATED"/>
    <property type="match status" value="1"/>
</dbReference>
<dbReference type="HOGENOM" id="CLU_048752_0_0_1"/>
<organism evidence="2 3">
    <name type="scientific">Scleroderma citrinum Foug A</name>
    <dbReference type="NCBI Taxonomy" id="1036808"/>
    <lineage>
        <taxon>Eukaryota</taxon>
        <taxon>Fungi</taxon>
        <taxon>Dikarya</taxon>
        <taxon>Basidiomycota</taxon>
        <taxon>Agaricomycotina</taxon>
        <taxon>Agaricomycetes</taxon>
        <taxon>Agaricomycetidae</taxon>
        <taxon>Boletales</taxon>
        <taxon>Sclerodermatineae</taxon>
        <taxon>Sclerodermataceae</taxon>
        <taxon>Scleroderma</taxon>
    </lineage>
</organism>
<dbReference type="InterPro" id="IPR051283">
    <property type="entry name" value="Sec_Metabolite_Acyltrans"/>
</dbReference>
<dbReference type="PANTHER" id="PTHR31896:SF64">
    <property type="entry name" value="TRICHOTHECENE 3-O-ACETYLTRANSFERASE"/>
    <property type="match status" value="1"/>
</dbReference>
<dbReference type="GO" id="GO:0016740">
    <property type="term" value="F:transferase activity"/>
    <property type="evidence" value="ECO:0007669"/>
    <property type="project" value="UniProtKB-KW"/>
</dbReference>
<dbReference type="InterPro" id="IPR023213">
    <property type="entry name" value="CAT-like_dom_sf"/>
</dbReference>
<name>A0A0C3E0U0_9AGAM</name>